<feature type="region of interest" description="Disordered" evidence="2">
    <location>
        <begin position="177"/>
        <end position="306"/>
    </location>
</feature>
<dbReference type="GO" id="GO:0097539">
    <property type="term" value="C:ciliary transition fiber"/>
    <property type="evidence" value="ECO:0007669"/>
    <property type="project" value="InterPro"/>
</dbReference>
<feature type="compositionally biased region" description="Acidic residues" evidence="2">
    <location>
        <begin position="1"/>
        <end position="10"/>
    </location>
</feature>
<feature type="region of interest" description="Disordered" evidence="2">
    <location>
        <begin position="1"/>
        <end position="94"/>
    </location>
</feature>
<evidence type="ECO:0000313" key="4">
    <source>
        <dbReference type="EMBL" id="KAF2902590.1"/>
    </source>
</evidence>
<gene>
    <name evidence="4" type="ORF">ILUMI_03597</name>
</gene>
<dbReference type="InterPro" id="IPR049390">
    <property type="entry name" value="FBF1_C"/>
</dbReference>
<dbReference type="PANTHER" id="PTHR33689">
    <property type="entry name" value="FAS-BINDING FACTOR 1"/>
    <property type="match status" value="1"/>
</dbReference>
<proteinExistence type="predicted"/>
<dbReference type="GO" id="GO:0036064">
    <property type="term" value="C:ciliary basal body"/>
    <property type="evidence" value="ECO:0007669"/>
    <property type="project" value="TreeGrafter"/>
</dbReference>
<feature type="compositionally biased region" description="Basic and acidic residues" evidence="2">
    <location>
        <begin position="51"/>
        <end position="65"/>
    </location>
</feature>
<dbReference type="OrthoDB" id="8195456at2759"/>
<dbReference type="GO" id="GO:0005814">
    <property type="term" value="C:centriole"/>
    <property type="evidence" value="ECO:0007669"/>
    <property type="project" value="TreeGrafter"/>
</dbReference>
<evidence type="ECO:0000256" key="2">
    <source>
        <dbReference type="SAM" id="MobiDB-lite"/>
    </source>
</evidence>
<dbReference type="Proteomes" id="UP000801492">
    <property type="component" value="Unassembled WGS sequence"/>
</dbReference>
<organism evidence="4 5">
    <name type="scientific">Ignelater luminosus</name>
    <name type="common">Cucubano</name>
    <name type="synonym">Pyrophorus luminosus</name>
    <dbReference type="NCBI Taxonomy" id="2038154"/>
    <lineage>
        <taxon>Eukaryota</taxon>
        <taxon>Metazoa</taxon>
        <taxon>Ecdysozoa</taxon>
        <taxon>Arthropoda</taxon>
        <taxon>Hexapoda</taxon>
        <taxon>Insecta</taxon>
        <taxon>Pterygota</taxon>
        <taxon>Neoptera</taxon>
        <taxon>Endopterygota</taxon>
        <taxon>Coleoptera</taxon>
        <taxon>Polyphaga</taxon>
        <taxon>Elateriformia</taxon>
        <taxon>Elateroidea</taxon>
        <taxon>Elateridae</taxon>
        <taxon>Agrypninae</taxon>
        <taxon>Pyrophorini</taxon>
        <taxon>Ignelater</taxon>
    </lineage>
</organism>
<dbReference type="Pfam" id="PF21007">
    <property type="entry name" value="FBF1"/>
    <property type="match status" value="1"/>
</dbReference>
<keyword evidence="5" id="KW-1185">Reference proteome</keyword>
<feature type="compositionally biased region" description="Polar residues" evidence="2">
    <location>
        <begin position="178"/>
        <end position="193"/>
    </location>
</feature>
<dbReference type="EMBL" id="VTPC01001246">
    <property type="protein sequence ID" value="KAF2902590.1"/>
    <property type="molecule type" value="Genomic_DNA"/>
</dbReference>
<dbReference type="AlphaFoldDB" id="A0A8K0DLH2"/>
<dbReference type="InterPro" id="IPR033561">
    <property type="entry name" value="FBF1"/>
</dbReference>
<comment type="caution">
    <text evidence="4">The sequence shown here is derived from an EMBL/GenBank/DDBJ whole genome shotgun (WGS) entry which is preliminary data.</text>
</comment>
<keyword evidence="1" id="KW-0175">Coiled coil</keyword>
<feature type="coiled-coil region" evidence="1">
    <location>
        <begin position="440"/>
        <end position="541"/>
    </location>
</feature>
<accession>A0A8K0DLH2</accession>
<feature type="compositionally biased region" description="Basic and acidic residues" evidence="2">
    <location>
        <begin position="225"/>
        <end position="264"/>
    </location>
</feature>
<evidence type="ECO:0000259" key="3">
    <source>
        <dbReference type="Pfam" id="PF21007"/>
    </source>
</evidence>
<evidence type="ECO:0000256" key="1">
    <source>
        <dbReference type="SAM" id="Coils"/>
    </source>
</evidence>
<sequence>MTNFDNDDALGDLLSDGSNDSFFEEPKTLAKRASLTKPPDKKAISDLFGLNDEKPKEKIQSKESDWLGLGGAGDEKPSVAEPPKSAISNPDRTSLHSAKLTKKISFEDDDDILSSLVLEKKSETTTDVSRETDTLQRKIEPVKKSALIESIFGPPKQQSTETISSFEDILKDSKINKQKTAVTSSKPAPSENLSYGPPEGRRSRHHSSGSGVLDPLGLFSNEPTISKEREETSKKPSKPIHGEGDAKGTDLEILHPKKPKDLKTKSASNIKDLPEWLGGGSPVKTHKSDTAIHKTEKTDQQQTRRGSVQYVEAKEPEVEIDKTETKETIATELPMLESLLTQQKLATSHIEYQNTSIALQQQESQLLMALQLKKYEENLAEMQRKQQEVLVKQEQQFNSLLERQFAKQQIMENNMRMQQERINNHIQLLISQPPIAGSKVNEDQEEMMQLKKNNVDENSRLYEEMIVTLKQRQHEEIFLLNESYKKQISLLESSMDAVENRLKTELTNLSEQFRNTVENIKKDHETEIDKYKQKLQEMTTLHVNEIKLIRENHNRIIEEIKYEYSSMVENMKQVKQTESSVLDNANTYSQKLDSNLEILDTNSKILIGIQERVQQDYGVLSLAREESLKAKEEEIRCKYNA</sequence>
<feature type="compositionally biased region" description="Low complexity" evidence="2">
    <location>
        <begin position="11"/>
        <end position="21"/>
    </location>
</feature>
<reference evidence="4" key="1">
    <citation type="submission" date="2019-08" db="EMBL/GenBank/DDBJ databases">
        <title>The genome of the North American firefly Photinus pyralis.</title>
        <authorList>
            <consortium name="Photinus pyralis genome working group"/>
            <person name="Fallon T.R."/>
            <person name="Sander Lower S.E."/>
            <person name="Weng J.-K."/>
        </authorList>
    </citation>
    <scope>NUCLEOTIDE SEQUENCE</scope>
    <source>
        <strain evidence="4">TRF0915ILg1</strain>
        <tissue evidence="4">Whole body</tissue>
    </source>
</reference>
<name>A0A8K0DLH2_IGNLU</name>
<protein>
    <recommendedName>
        <fullName evidence="3">Fas-binding factor 1 C-terminal domain-containing protein</fullName>
    </recommendedName>
</protein>
<evidence type="ECO:0000313" key="5">
    <source>
        <dbReference type="Proteomes" id="UP000801492"/>
    </source>
</evidence>
<feature type="compositionally biased region" description="Basic and acidic residues" evidence="2">
    <location>
        <begin position="286"/>
        <end position="299"/>
    </location>
</feature>
<feature type="domain" description="Fas-binding factor 1 C-terminal" evidence="3">
    <location>
        <begin position="463"/>
        <end position="636"/>
    </location>
</feature>
<dbReference type="GO" id="GO:0060271">
    <property type="term" value="P:cilium assembly"/>
    <property type="evidence" value="ECO:0007669"/>
    <property type="project" value="InterPro"/>
</dbReference>
<dbReference type="GO" id="GO:0090162">
    <property type="term" value="P:establishment of epithelial cell polarity"/>
    <property type="evidence" value="ECO:0007669"/>
    <property type="project" value="InterPro"/>
</dbReference>
<dbReference type="PANTHER" id="PTHR33689:SF1">
    <property type="entry name" value="FAS-BINDING FACTOR 1"/>
    <property type="match status" value="1"/>
</dbReference>